<dbReference type="AlphaFoldDB" id="A0A917V383"/>
<evidence type="ECO:0000313" key="3">
    <source>
        <dbReference type="EMBL" id="GGK33546.1"/>
    </source>
</evidence>
<comment type="caution">
    <text evidence="3">The sequence shown here is derived from an EMBL/GenBank/DDBJ whole genome shotgun (WGS) entry which is preliminary data.</text>
</comment>
<accession>A0A917V383</accession>
<dbReference type="EMBL" id="BMMW01000001">
    <property type="protein sequence ID" value="GGK33546.1"/>
    <property type="molecule type" value="Genomic_DNA"/>
</dbReference>
<evidence type="ECO:0000256" key="1">
    <source>
        <dbReference type="ARBA" id="ARBA00022729"/>
    </source>
</evidence>
<organism evidence="3 4">
    <name type="scientific">Nocardia camponoti</name>
    <dbReference type="NCBI Taxonomy" id="1616106"/>
    <lineage>
        <taxon>Bacteria</taxon>
        <taxon>Bacillati</taxon>
        <taxon>Actinomycetota</taxon>
        <taxon>Actinomycetes</taxon>
        <taxon>Mycobacteriales</taxon>
        <taxon>Nocardiaceae</taxon>
        <taxon>Nocardia</taxon>
    </lineage>
</organism>
<gene>
    <name evidence="3" type="primary">mspA</name>
    <name evidence="3" type="ORF">GCM10011591_01510</name>
</gene>
<dbReference type="Proteomes" id="UP000612956">
    <property type="component" value="Unassembled WGS sequence"/>
</dbReference>
<dbReference type="Gene3D" id="2.60.40.1650">
    <property type="entry name" value="Porin MspA (Ig-like beta-sandwich domain)"/>
    <property type="match status" value="1"/>
</dbReference>
<reference evidence="3" key="2">
    <citation type="submission" date="2020-09" db="EMBL/GenBank/DDBJ databases">
        <authorList>
            <person name="Sun Q."/>
            <person name="Zhou Y."/>
        </authorList>
    </citation>
    <scope>NUCLEOTIDE SEQUENCE</scope>
    <source>
        <strain evidence="3">CGMCC 4.7278</strain>
    </source>
</reference>
<sequence length="218" mass="22524">MEKFVFAEGIPTVFTSRALRIGTVASALAIALTFATAPAGAGVDSVSSVRDGHDRTIEAVQSDTRVNFVAPLDGNPLTREWFHSGEAGFVVSGPDAEQWSGHVTVGYQIGYPATLDGRIKFEWSTPSLGLEFGGDGGTLKLDGLIPRAGIEVTAGFGPGIREVEVAGADVSGANGVLRLSGFHGTVTGVLGQTNVRPFVKVVGATGDTVVTYGPTFSN</sequence>
<dbReference type="InterPro" id="IPR015286">
    <property type="entry name" value="Porin_fam_mycobact-type"/>
</dbReference>
<name>A0A917V383_9NOCA</name>
<keyword evidence="4" id="KW-1185">Reference proteome</keyword>
<evidence type="ECO:0000256" key="2">
    <source>
        <dbReference type="SAM" id="SignalP"/>
    </source>
</evidence>
<feature type="signal peptide" evidence="2">
    <location>
        <begin position="1"/>
        <end position="41"/>
    </location>
</feature>
<proteinExistence type="predicted"/>
<reference evidence="3" key="1">
    <citation type="journal article" date="2014" name="Int. J. Syst. Evol. Microbiol.">
        <title>Complete genome sequence of Corynebacterium casei LMG S-19264T (=DSM 44701T), isolated from a smear-ripened cheese.</title>
        <authorList>
            <consortium name="US DOE Joint Genome Institute (JGI-PGF)"/>
            <person name="Walter F."/>
            <person name="Albersmeier A."/>
            <person name="Kalinowski J."/>
            <person name="Ruckert C."/>
        </authorList>
    </citation>
    <scope>NUCLEOTIDE SEQUENCE</scope>
    <source>
        <strain evidence="3">CGMCC 4.7278</strain>
    </source>
</reference>
<dbReference type="SUPFAM" id="SSF56959">
    <property type="entry name" value="Leukocidin-like"/>
    <property type="match status" value="1"/>
</dbReference>
<protein>
    <submittedName>
        <fullName evidence="3">Porin MspA</fullName>
    </submittedName>
</protein>
<keyword evidence="1 2" id="KW-0732">Signal</keyword>
<feature type="chain" id="PRO_5038425515" evidence="2">
    <location>
        <begin position="42"/>
        <end position="218"/>
    </location>
</feature>
<dbReference type="InterPro" id="IPR036435">
    <property type="entry name" value="Leukocidin/porin_MspA_sf"/>
</dbReference>
<evidence type="ECO:0000313" key="4">
    <source>
        <dbReference type="Proteomes" id="UP000612956"/>
    </source>
</evidence>
<dbReference type="Pfam" id="PF09203">
    <property type="entry name" value="MspA"/>
    <property type="match status" value="1"/>
</dbReference>
<dbReference type="Gene3D" id="2.10.300.10">
    <property type="entry name" value="Porin MspA ribbon domain"/>
    <property type="match status" value="1"/>
</dbReference>